<dbReference type="AlphaFoldDB" id="A0A3S1GYT5"/>
<protein>
    <submittedName>
        <fullName evidence="2">Uncharacterized protein</fullName>
    </submittedName>
</protein>
<feature type="compositionally biased region" description="Polar residues" evidence="1">
    <location>
        <begin position="13"/>
        <end position="32"/>
    </location>
</feature>
<evidence type="ECO:0000313" key="2">
    <source>
        <dbReference type="EMBL" id="RUS68855.1"/>
    </source>
</evidence>
<evidence type="ECO:0000313" key="3">
    <source>
        <dbReference type="Proteomes" id="UP000271974"/>
    </source>
</evidence>
<feature type="compositionally biased region" description="Basic residues" evidence="1">
    <location>
        <begin position="147"/>
        <end position="160"/>
    </location>
</feature>
<keyword evidence="3" id="KW-1185">Reference proteome</keyword>
<dbReference type="GO" id="GO:0005525">
    <property type="term" value="F:GTP binding"/>
    <property type="evidence" value="ECO:0007669"/>
    <property type="project" value="InterPro"/>
</dbReference>
<sequence>MGTSKPRLPPFGGQTSSDPVTQPPSFTEISNFENRKRREGLPCVIVGTMMDLENARQVEKFDTLNWIYSNNFPGAFVEVSAKEDENVEDIFRLLLSQSRGEGRHAGPLSHVLSTRRRSANSLDESEPDRLVGWFVGWFGGSRSLVRRGSKPKMKRTHKRGKNDCRLS</sequence>
<dbReference type="Proteomes" id="UP000271974">
    <property type="component" value="Unassembled WGS sequence"/>
</dbReference>
<proteinExistence type="predicted"/>
<feature type="region of interest" description="Disordered" evidence="1">
    <location>
        <begin position="147"/>
        <end position="167"/>
    </location>
</feature>
<dbReference type="InterPro" id="IPR027417">
    <property type="entry name" value="P-loop_NTPase"/>
</dbReference>
<dbReference type="OrthoDB" id="265044at2759"/>
<comment type="caution">
    <text evidence="2">The sequence shown here is derived from an EMBL/GenBank/DDBJ whole genome shotgun (WGS) entry which is preliminary data.</text>
</comment>
<dbReference type="Pfam" id="PF00071">
    <property type="entry name" value="Ras"/>
    <property type="match status" value="1"/>
</dbReference>
<name>A0A3S1GYT5_ELYCH</name>
<accession>A0A3S1GYT5</accession>
<dbReference type="SUPFAM" id="SSF52540">
    <property type="entry name" value="P-loop containing nucleoside triphosphate hydrolases"/>
    <property type="match status" value="1"/>
</dbReference>
<reference evidence="2 3" key="1">
    <citation type="submission" date="2019-01" db="EMBL/GenBank/DDBJ databases">
        <title>A draft genome assembly of the solar-powered sea slug Elysia chlorotica.</title>
        <authorList>
            <person name="Cai H."/>
            <person name="Li Q."/>
            <person name="Fang X."/>
            <person name="Li J."/>
            <person name="Curtis N.E."/>
            <person name="Altenburger A."/>
            <person name="Shibata T."/>
            <person name="Feng M."/>
            <person name="Maeda T."/>
            <person name="Schwartz J.A."/>
            <person name="Shigenobu S."/>
            <person name="Lundholm N."/>
            <person name="Nishiyama T."/>
            <person name="Yang H."/>
            <person name="Hasebe M."/>
            <person name="Li S."/>
            <person name="Pierce S.K."/>
            <person name="Wang J."/>
        </authorList>
    </citation>
    <scope>NUCLEOTIDE SEQUENCE [LARGE SCALE GENOMIC DNA]</scope>
    <source>
        <strain evidence="2">EC2010</strain>
        <tissue evidence="2">Whole organism of an adult</tissue>
    </source>
</reference>
<gene>
    <name evidence="2" type="ORF">EGW08_023383</name>
</gene>
<dbReference type="EMBL" id="RQTK01001966">
    <property type="protein sequence ID" value="RUS68855.1"/>
    <property type="molecule type" value="Genomic_DNA"/>
</dbReference>
<feature type="region of interest" description="Disordered" evidence="1">
    <location>
        <begin position="1"/>
        <end position="33"/>
    </location>
</feature>
<feature type="region of interest" description="Disordered" evidence="1">
    <location>
        <begin position="100"/>
        <end position="121"/>
    </location>
</feature>
<dbReference type="PRINTS" id="PR00449">
    <property type="entry name" value="RASTRNSFRMNG"/>
</dbReference>
<dbReference type="GO" id="GO:0003924">
    <property type="term" value="F:GTPase activity"/>
    <property type="evidence" value="ECO:0007669"/>
    <property type="project" value="InterPro"/>
</dbReference>
<dbReference type="Gene3D" id="3.40.50.300">
    <property type="entry name" value="P-loop containing nucleotide triphosphate hydrolases"/>
    <property type="match status" value="1"/>
</dbReference>
<organism evidence="2 3">
    <name type="scientific">Elysia chlorotica</name>
    <name type="common">Eastern emerald elysia</name>
    <name type="synonym">Sea slug</name>
    <dbReference type="NCBI Taxonomy" id="188477"/>
    <lineage>
        <taxon>Eukaryota</taxon>
        <taxon>Metazoa</taxon>
        <taxon>Spiralia</taxon>
        <taxon>Lophotrochozoa</taxon>
        <taxon>Mollusca</taxon>
        <taxon>Gastropoda</taxon>
        <taxon>Heterobranchia</taxon>
        <taxon>Euthyneura</taxon>
        <taxon>Panpulmonata</taxon>
        <taxon>Sacoglossa</taxon>
        <taxon>Placobranchoidea</taxon>
        <taxon>Plakobranchidae</taxon>
        <taxon>Elysia</taxon>
    </lineage>
</organism>
<dbReference type="InterPro" id="IPR001806">
    <property type="entry name" value="Small_GTPase"/>
</dbReference>
<dbReference type="STRING" id="188477.A0A3S1GYT5"/>
<evidence type="ECO:0000256" key="1">
    <source>
        <dbReference type="SAM" id="MobiDB-lite"/>
    </source>
</evidence>